<name>A0ABY6GQI6_9GAMM</name>
<keyword evidence="2" id="KW-1185">Reference proteome</keyword>
<dbReference type="InterPro" id="IPR036388">
    <property type="entry name" value="WH-like_DNA-bd_sf"/>
</dbReference>
<accession>A0ABY6GQI6</accession>
<reference evidence="1" key="1">
    <citation type="submission" date="2022-10" db="EMBL/GenBank/DDBJ databases">
        <title>Completed Genome Sequence of two octocoral isolated bacterium, Endozoicomonas euniceicola EF212T and Endozoicomonas gorgoniicola PS125T.</title>
        <authorList>
            <person name="Chiou Y.-J."/>
            <person name="Chen Y.-H."/>
        </authorList>
    </citation>
    <scope>NUCLEOTIDE SEQUENCE</scope>
    <source>
        <strain evidence="1">EF212</strain>
    </source>
</reference>
<dbReference type="SUPFAM" id="SSF46955">
    <property type="entry name" value="Putative DNA-binding domain"/>
    <property type="match status" value="1"/>
</dbReference>
<dbReference type="InterPro" id="IPR009061">
    <property type="entry name" value="DNA-bd_dom_put_sf"/>
</dbReference>
<dbReference type="Pfam" id="PF07471">
    <property type="entry name" value="Phage_Nu1"/>
    <property type="match status" value="1"/>
</dbReference>
<organism evidence="1 2">
    <name type="scientific">Endozoicomonas euniceicola</name>
    <dbReference type="NCBI Taxonomy" id="1234143"/>
    <lineage>
        <taxon>Bacteria</taxon>
        <taxon>Pseudomonadati</taxon>
        <taxon>Pseudomonadota</taxon>
        <taxon>Gammaproteobacteria</taxon>
        <taxon>Oceanospirillales</taxon>
        <taxon>Endozoicomonadaceae</taxon>
        <taxon>Endozoicomonas</taxon>
    </lineage>
</organism>
<dbReference type="Proteomes" id="UP001163255">
    <property type="component" value="Chromosome"/>
</dbReference>
<dbReference type="EMBL" id="CP103300">
    <property type="protein sequence ID" value="UYM14269.1"/>
    <property type="molecule type" value="Genomic_DNA"/>
</dbReference>
<evidence type="ECO:0000313" key="1">
    <source>
        <dbReference type="EMBL" id="UYM14269.1"/>
    </source>
</evidence>
<dbReference type="InterPro" id="IPR010906">
    <property type="entry name" value="Phage_lambda_Nu1_terminase-ssu"/>
</dbReference>
<sequence length="158" mass="18194">MSIVNQKELADIIGKSTRQIQRMTKDGIPIHSSSSKQTHYDSTLVIQWLIDREIQKLTKEGDYDSEEERARLLHHQANLAELKEEEERNRLVPADQVDRLWGSLLLTFRTRMLQVPKSVVTRIIGETDEQKVVAELTDEIKQGLEVLSSSEQEIIDNT</sequence>
<protein>
    <submittedName>
        <fullName evidence="1">Terminase small subunit</fullName>
    </submittedName>
</protein>
<dbReference type="Gene3D" id="1.10.10.10">
    <property type="entry name" value="Winged helix-like DNA-binding domain superfamily/Winged helix DNA-binding domain"/>
    <property type="match status" value="1"/>
</dbReference>
<evidence type="ECO:0000313" key="2">
    <source>
        <dbReference type="Proteomes" id="UP001163255"/>
    </source>
</evidence>
<gene>
    <name evidence="1" type="ORF">NX720_15330</name>
</gene>
<proteinExistence type="predicted"/>
<dbReference type="RefSeq" id="WP_262595673.1">
    <property type="nucleotide sequence ID" value="NZ_CP103300.1"/>
</dbReference>